<feature type="region of interest" description="Disordered" evidence="1">
    <location>
        <begin position="1"/>
        <end position="43"/>
    </location>
</feature>
<keyword evidence="3" id="KW-1185">Reference proteome</keyword>
<proteinExistence type="predicted"/>
<dbReference type="Proteomes" id="UP000070501">
    <property type="component" value="Unassembled WGS sequence"/>
</dbReference>
<name>A0A136J3D5_9PEZI</name>
<reference evidence="3" key="1">
    <citation type="submission" date="2016-02" db="EMBL/GenBank/DDBJ databases">
        <title>Draft genome sequence of Microdochium bolleyi, a fungal endophyte of beachgrass.</title>
        <authorList>
            <consortium name="DOE Joint Genome Institute"/>
            <person name="David A.S."/>
            <person name="May G."/>
            <person name="Haridas S."/>
            <person name="Lim J."/>
            <person name="Wang M."/>
            <person name="Labutti K."/>
            <person name="Lipzen A."/>
            <person name="Barry K."/>
            <person name="Grigoriev I.V."/>
        </authorList>
    </citation>
    <scope>NUCLEOTIDE SEQUENCE [LARGE SCALE GENOMIC DNA]</scope>
    <source>
        <strain evidence="3">J235TASD1</strain>
    </source>
</reference>
<dbReference type="Gene3D" id="1.20.5.170">
    <property type="match status" value="1"/>
</dbReference>
<evidence type="ECO:0008006" key="4">
    <source>
        <dbReference type="Google" id="ProtNLM"/>
    </source>
</evidence>
<evidence type="ECO:0000313" key="2">
    <source>
        <dbReference type="EMBL" id="KXJ91624.1"/>
    </source>
</evidence>
<dbReference type="OrthoDB" id="4161589at2759"/>
<dbReference type="EMBL" id="KQ964249">
    <property type="protein sequence ID" value="KXJ91624.1"/>
    <property type="molecule type" value="Genomic_DNA"/>
</dbReference>
<gene>
    <name evidence="2" type="ORF">Micbo1qcDRAFT_203690</name>
</gene>
<organism evidence="2 3">
    <name type="scientific">Microdochium bolleyi</name>
    <dbReference type="NCBI Taxonomy" id="196109"/>
    <lineage>
        <taxon>Eukaryota</taxon>
        <taxon>Fungi</taxon>
        <taxon>Dikarya</taxon>
        <taxon>Ascomycota</taxon>
        <taxon>Pezizomycotina</taxon>
        <taxon>Sordariomycetes</taxon>
        <taxon>Xylariomycetidae</taxon>
        <taxon>Xylariales</taxon>
        <taxon>Microdochiaceae</taxon>
        <taxon>Microdochium</taxon>
    </lineage>
</organism>
<evidence type="ECO:0000313" key="3">
    <source>
        <dbReference type="Proteomes" id="UP000070501"/>
    </source>
</evidence>
<feature type="compositionally biased region" description="Basic residues" evidence="1">
    <location>
        <begin position="23"/>
        <end position="40"/>
    </location>
</feature>
<dbReference type="InParanoid" id="A0A136J3D5"/>
<dbReference type="CDD" id="cd14688">
    <property type="entry name" value="bZIP_YAP"/>
    <property type="match status" value="1"/>
</dbReference>
<dbReference type="PANTHER" id="PTHR37012:SF7">
    <property type="entry name" value="B-ZIP TRANSCRIPTION FACTOR (EUROFUNG)-RELATED"/>
    <property type="match status" value="1"/>
</dbReference>
<evidence type="ECO:0000256" key="1">
    <source>
        <dbReference type="SAM" id="MobiDB-lite"/>
    </source>
</evidence>
<protein>
    <recommendedName>
        <fullName evidence="4">BZIP domain-containing protein</fullName>
    </recommendedName>
</protein>
<dbReference type="AlphaFoldDB" id="A0A136J3D5"/>
<accession>A0A136J3D5</accession>
<dbReference type="PANTHER" id="PTHR37012">
    <property type="entry name" value="B-ZIP TRANSCRIPTION FACTOR (EUROFUNG)-RELATED"/>
    <property type="match status" value="1"/>
</dbReference>
<sequence>MIQQQTPSCTEPDATGGDADSRRIRKRATDRKSQKKHRERQKSYIKQLEASIESLTSCKDTDERIATLLAGRDHYKSRYEDALARIARVRELLFLAGASEENGDGPTPFTDRVPLSAAAAMVTPRSSSASADNVDVDMDALDLVFSPDTALADSTGNSVVPLAAANMTSLHVTSTTTDLLAEMFTLDYEPDGSSDRVHLSFDRLSAHHHHQSSAPRPVVSASLDGMLGEHLHLCLPRYSPPVGPGDRHITSMLVEACREHAANTFDLTPPTLQRVLSPKADLLAFRLYNYIAAYGPMPMHVMIATFWVQYLLLRWHVTRSLEDFERIPHFFRPTEVERRVPHRITAALLVWLSTDYSIFVPGARPDLRRCLVRDALSVSPETVGSDLVRNLGSTWHPQLCVPAGDLTTSMDLFAVLETQAATLDFWRSRLGDDNGGGGDDQCIK</sequence>